<organism>
    <name type="scientific">Ixodes scapularis</name>
    <name type="common">Black-legged tick</name>
    <name type="synonym">Deer tick</name>
    <dbReference type="NCBI Taxonomy" id="6945"/>
    <lineage>
        <taxon>Eukaryota</taxon>
        <taxon>Metazoa</taxon>
        <taxon>Ecdysozoa</taxon>
        <taxon>Arthropoda</taxon>
        <taxon>Chelicerata</taxon>
        <taxon>Arachnida</taxon>
        <taxon>Acari</taxon>
        <taxon>Parasitiformes</taxon>
        <taxon>Ixodida</taxon>
        <taxon>Ixodoidea</taxon>
        <taxon>Ixodidae</taxon>
        <taxon>Ixodinae</taxon>
        <taxon>Ixodes</taxon>
    </lineage>
</organism>
<reference evidence="1 3" key="1">
    <citation type="submission" date="2008-03" db="EMBL/GenBank/DDBJ databases">
        <title>Annotation of Ixodes scapularis.</title>
        <authorList>
            <consortium name="Ixodes scapularis Genome Project Consortium"/>
            <person name="Caler E."/>
            <person name="Hannick L.I."/>
            <person name="Bidwell S."/>
            <person name="Joardar V."/>
            <person name="Thiagarajan M."/>
            <person name="Amedeo P."/>
            <person name="Galinsky K.J."/>
            <person name="Schobel S."/>
            <person name="Inman J."/>
            <person name="Hostetler J."/>
            <person name="Miller J."/>
            <person name="Hammond M."/>
            <person name="Megy K."/>
            <person name="Lawson D."/>
            <person name="Kodira C."/>
            <person name="Sutton G."/>
            <person name="Meyer J."/>
            <person name="Hill C.A."/>
            <person name="Birren B."/>
            <person name="Nene V."/>
            <person name="Collins F."/>
            <person name="Alarcon-Chaidez F."/>
            <person name="Wikel S."/>
            <person name="Strausberg R."/>
        </authorList>
    </citation>
    <scope>NUCLEOTIDE SEQUENCE [LARGE SCALE GENOMIC DNA]</scope>
    <source>
        <strain evidence="3">Wikel</strain>
        <strain evidence="1">Wikel colony</strain>
    </source>
</reference>
<dbReference type="EMBL" id="ABJB010095695">
    <property type="status" value="NOT_ANNOTATED_CDS"/>
    <property type="molecule type" value="Genomic_DNA"/>
</dbReference>
<reference evidence="2" key="2">
    <citation type="submission" date="2020-05" db="UniProtKB">
        <authorList>
            <consortium name="EnsemblMetazoa"/>
        </authorList>
    </citation>
    <scope>IDENTIFICATION</scope>
    <source>
        <strain evidence="2">wikel</strain>
    </source>
</reference>
<sequence>MSNCCTRGGREGGVDFVWRRAAALVAPELRPCHQVQHCTQANGEQCPHRRSDINRFSRQDKHVHQTQLPHPGAGHCRVLLVNTSLFHRGDPLHLHPFPRAAGHRHECCHRPRIVFCGVASVHNVYLWQWEKTCATRELVESRALGVQPDLTHTLELSTLV</sequence>
<gene>
    <name evidence="1" type="ORF">IscW_ISCW012515</name>
</gene>
<accession>B7QBC1</accession>
<dbReference type="Proteomes" id="UP000001555">
    <property type="component" value="Unassembled WGS sequence"/>
</dbReference>
<dbReference type="AlphaFoldDB" id="B7QBC1"/>
<dbReference type="EMBL" id="DS900367">
    <property type="protein sequence ID" value="EEC16143.1"/>
    <property type="molecule type" value="Genomic_DNA"/>
</dbReference>
<dbReference type="EMBL" id="ABJB010824672">
    <property type="status" value="NOT_ANNOTATED_CDS"/>
    <property type="molecule type" value="Genomic_DNA"/>
</dbReference>
<dbReference type="VEuPathDB" id="VectorBase:ISCP_024103"/>
<dbReference type="HOGENOM" id="CLU_1654078_0_0_1"/>
<evidence type="ECO:0000313" key="3">
    <source>
        <dbReference type="Proteomes" id="UP000001555"/>
    </source>
</evidence>
<dbReference type="InParanoid" id="B7QBC1"/>
<dbReference type="EnsemblMetazoa" id="ISCW012515-RA">
    <property type="protein sequence ID" value="ISCW012515-PA"/>
    <property type="gene ID" value="ISCW012515"/>
</dbReference>
<dbReference type="VEuPathDB" id="VectorBase:ISCW012515"/>
<evidence type="ECO:0000313" key="1">
    <source>
        <dbReference type="EMBL" id="EEC16143.1"/>
    </source>
</evidence>
<dbReference type="PaxDb" id="6945-B7QBC1"/>
<evidence type="ECO:0000313" key="2">
    <source>
        <dbReference type="EnsemblMetazoa" id="ISCW012515-PA"/>
    </source>
</evidence>
<dbReference type="VEuPathDB" id="VectorBase:ISCI012515"/>
<name>B7QBC1_IXOSC</name>
<dbReference type="OrthoDB" id="10056560at2759"/>
<protein>
    <submittedName>
        <fullName evidence="1 2">Uncharacterized protein</fullName>
    </submittedName>
</protein>
<proteinExistence type="predicted"/>
<keyword evidence="3" id="KW-1185">Reference proteome</keyword>